<comment type="function">
    <text evidence="1">Has lipid A 3-O-deacylase activity. Hydrolyzes the ester bond at the 3 position of lipid A, a bioactive component of lipopolysaccharide (LPS), thereby releasing the primary fatty acyl moiety.</text>
</comment>
<comment type="catalytic activity">
    <reaction evidence="1">
        <text>a 3-(acyloxy)acyl derivative of bacterial toxin + H2O = a 3-hydroxyacyl derivative of bacterial toxin + a fatty acid + H(+)</text>
        <dbReference type="Rhea" id="RHEA:12032"/>
        <dbReference type="ChEBI" id="CHEBI:15377"/>
        <dbReference type="ChEBI" id="CHEBI:15378"/>
        <dbReference type="ChEBI" id="CHEBI:28868"/>
        <dbReference type="ChEBI" id="CHEBI:136853"/>
        <dbReference type="ChEBI" id="CHEBI:140675"/>
        <dbReference type="EC" id="3.1.1.77"/>
    </reaction>
</comment>
<feature type="site" description="Critical for activity" evidence="3">
    <location>
        <position position="155"/>
    </location>
</feature>
<comment type="subcellular location">
    <subcellularLocation>
        <location evidence="1">Cell outer membrane</location>
        <topology evidence="1">Multi-pass membrane protein</topology>
    </subcellularLocation>
</comment>
<keyword evidence="1" id="KW-0472">Membrane</keyword>
<dbReference type="AlphaFoldDB" id="A0A1H9ESA5"/>
<feature type="active site" description="Charge relay system" evidence="2">
    <location>
        <position position="154"/>
    </location>
</feature>
<feature type="chain" id="PRO_5011680554" description="Lipid A deacylase" evidence="4">
    <location>
        <begin position="24"/>
        <end position="176"/>
    </location>
</feature>
<dbReference type="Pfam" id="PF09411">
    <property type="entry name" value="PagL"/>
    <property type="match status" value="1"/>
</dbReference>
<keyword evidence="1" id="KW-0998">Cell outer membrane</keyword>
<dbReference type="SUPFAM" id="SSF56925">
    <property type="entry name" value="OMPA-like"/>
    <property type="match status" value="1"/>
</dbReference>
<sequence length="176" mass="18880">MRKYLSLPAVVVLLLGSAGVAHAVEVGAAGGVTSQGDMTYRLSVGLPWDQQWWKSDLGHATGYWDAGYTYWEGGSGDDNYSGAHSLSLSPVFTYEFSGLGVTPFLEFGVGVAFFSKTRVGEKQLGSSFNFEDRIGAGLRFAGGQKIGVRAIHYSNAGIKQPNDGIESFSAYYSHAF</sequence>
<dbReference type="RefSeq" id="WP_090620502.1">
    <property type="nucleotide sequence ID" value="NZ_FOFJ01000009.1"/>
</dbReference>
<dbReference type="InterPro" id="IPR011250">
    <property type="entry name" value="OMP/PagP_B-barrel"/>
</dbReference>
<feature type="active site" description="Charge relay system" evidence="2">
    <location>
        <position position="152"/>
    </location>
</feature>
<reference evidence="5 6" key="1">
    <citation type="submission" date="2016-10" db="EMBL/GenBank/DDBJ databases">
        <authorList>
            <person name="de Groot N.N."/>
        </authorList>
    </citation>
    <scope>NUCLEOTIDE SEQUENCE [LARGE SCALE GENOMIC DNA]</scope>
    <source>
        <strain evidence="5 6">DSM 378</strain>
    </source>
</reference>
<dbReference type="EC" id="3.1.1.77" evidence="1"/>
<evidence type="ECO:0000256" key="4">
    <source>
        <dbReference type="SAM" id="SignalP"/>
    </source>
</evidence>
<dbReference type="Gene3D" id="2.40.160.20">
    <property type="match status" value="1"/>
</dbReference>
<name>A0A1H9ESA5_9GAMM</name>
<feature type="signal peptide" evidence="4">
    <location>
        <begin position="1"/>
        <end position="23"/>
    </location>
</feature>
<dbReference type="Proteomes" id="UP000199267">
    <property type="component" value="Unassembled WGS sequence"/>
</dbReference>
<organism evidence="5 6">
    <name type="scientific">Azotobacter beijerinckii</name>
    <dbReference type="NCBI Taxonomy" id="170623"/>
    <lineage>
        <taxon>Bacteria</taxon>
        <taxon>Pseudomonadati</taxon>
        <taxon>Pseudomonadota</taxon>
        <taxon>Gammaproteobacteria</taxon>
        <taxon>Pseudomonadales</taxon>
        <taxon>Pseudomonadaceae</taxon>
        <taxon>Azotobacter</taxon>
    </lineage>
</organism>
<evidence type="ECO:0000256" key="2">
    <source>
        <dbReference type="PIRSR" id="PIRSR029681-1"/>
    </source>
</evidence>
<dbReference type="PIRSF" id="PIRSF029681">
    <property type="entry name" value="PagL"/>
    <property type="match status" value="1"/>
</dbReference>
<keyword evidence="4" id="KW-0732">Signal</keyword>
<evidence type="ECO:0000256" key="1">
    <source>
        <dbReference type="PIRNR" id="PIRNR029681"/>
    </source>
</evidence>
<dbReference type="InterPro" id="IPR018550">
    <property type="entry name" value="Lipid-A_deacylase-rel"/>
</dbReference>
<dbReference type="EMBL" id="FOFJ01000009">
    <property type="protein sequence ID" value="SEQ28495.1"/>
    <property type="molecule type" value="Genomic_DNA"/>
</dbReference>
<dbReference type="GO" id="GO:0050528">
    <property type="term" value="F:acyloxyacyl hydrolase activity"/>
    <property type="evidence" value="ECO:0007669"/>
    <property type="project" value="UniProtKB-EC"/>
</dbReference>
<accession>A0A1H9ESA5</accession>
<gene>
    <name evidence="5" type="ORF">SAMN04244573_01302</name>
</gene>
<evidence type="ECO:0000256" key="3">
    <source>
        <dbReference type="PIRSR" id="PIRSR029681-2"/>
    </source>
</evidence>
<feature type="active site" description="Charge relay system" evidence="2">
    <location>
        <position position="166"/>
    </location>
</feature>
<protein>
    <recommendedName>
        <fullName evidence="1">Lipid A deacylase</fullName>
        <ecNumber evidence="1">3.1.1.77</ecNumber>
    </recommendedName>
    <alternativeName>
        <fullName evidence="1">LPS 3-O-deacylase</fullName>
    </alternativeName>
    <alternativeName>
        <fullName evidence="1">Outer membrane enzyme</fullName>
    </alternativeName>
</protein>
<evidence type="ECO:0000313" key="6">
    <source>
        <dbReference type="Proteomes" id="UP000199267"/>
    </source>
</evidence>
<comment type="subunit">
    <text evidence="1">Homodimer.</text>
</comment>
<keyword evidence="1" id="KW-0378">Hydrolase</keyword>
<comment type="similarity">
    <text evidence="1">Belongs to the PagL family.</text>
</comment>
<dbReference type="GO" id="GO:0009279">
    <property type="term" value="C:cell outer membrane"/>
    <property type="evidence" value="ECO:0007669"/>
    <property type="project" value="UniProtKB-SubCell"/>
</dbReference>
<proteinExistence type="inferred from homology"/>
<evidence type="ECO:0000313" key="5">
    <source>
        <dbReference type="EMBL" id="SEQ28495.1"/>
    </source>
</evidence>